<keyword evidence="5" id="KW-0560">Oxidoreductase</keyword>
<dbReference type="InterPro" id="IPR036291">
    <property type="entry name" value="NAD(P)-bd_dom_sf"/>
</dbReference>
<gene>
    <name evidence="7" type="ORF">I6E12_05705</name>
</gene>
<evidence type="ECO:0000256" key="5">
    <source>
        <dbReference type="ARBA" id="ARBA00023002"/>
    </source>
</evidence>
<dbReference type="InterPro" id="IPR011032">
    <property type="entry name" value="GroES-like_sf"/>
</dbReference>
<comment type="similarity">
    <text evidence="2">Belongs to the zinc-containing alcohol dehydrogenase family.</text>
</comment>
<dbReference type="InterPro" id="IPR002328">
    <property type="entry name" value="ADH_Zn_CS"/>
</dbReference>
<dbReference type="PANTHER" id="PTHR42813">
    <property type="entry name" value="ZINC-TYPE ALCOHOL DEHYDROGENASE-LIKE"/>
    <property type="match status" value="1"/>
</dbReference>
<feature type="domain" description="Alcohol dehydrogenase-like N-terminal" evidence="6">
    <location>
        <begin position="25"/>
        <end position="131"/>
    </location>
</feature>
<proteinExistence type="inferred from homology"/>
<evidence type="ECO:0000256" key="4">
    <source>
        <dbReference type="ARBA" id="ARBA00022833"/>
    </source>
</evidence>
<dbReference type="InterPro" id="IPR013154">
    <property type="entry name" value="ADH-like_N"/>
</dbReference>
<sequence length="344" mass="37537">MQAYTYIEKGKFALLEKAKPTLIEPTDAIVKVTLGSICTSDLHIKHGSVPRAVPGITVGHEMVGIVEQVGSEVTAVKPGDRVTVNVETFCGECFFCKHGYVNNCTSLHGGWALGCRIDGGQTEYVRVPLAQQGLNHIPDGVSDEQALFVGDVLATGFWAARITEITEDDTVLIIGAGPTGICTLLCCMLKNPKHIIVCEQSAERRAFVKAHYPDVLLTTPKECTDFVMQHSDHGGADRVLEVAGGKDTFQLAWQCARPNAIVTIVALYDEPQLLPLPQMYGKNLTFKTGGVDGCDCEEILQLIKEGKIDTTPLITHRFPLERIAEAYEIFEQKRDGVIKVAITQ</sequence>
<dbReference type="Pfam" id="PF08240">
    <property type="entry name" value="ADH_N"/>
    <property type="match status" value="1"/>
</dbReference>
<dbReference type="PROSITE" id="PS00059">
    <property type="entry name" value="ADH_ZINC"/>
    <property type="match status" value="1"/>
</dbReference>
<evidence type="ECO:0000313" key="8">
    <source>
        <dbReference type="Proteomes" id="UP001200470"/>
    </source>
</evidence>
<reference evidence="7 8" key="1">
    <citation type="submission" date="2020-12" db="EMBL/GenBank/DDBJ databases">
        <title>Whole genome sequences of gut porcine anaerobes.</title>
        <authorList>
            <person name="Kubasova T."/>
            <person name="Jahodarova E."/>
            <person name="Rychlik I."/>
        </authorList>
    </citation>
    <scope>NUCLEOTIDE SEQUENCE [LARGE SCALE GENOMIC DNA]</scope>
    <source>
        <strain evidence="7 8">An925</strain>
    </source>
</reference>
<keyword evidence="8" id="KW-1185">Reference proteome</keyword>
<keyword evidence="4" id="KW-0862">Zinc</keyword>
<protein>
    <submittedName>
        <fullName evidence="7">Alcohol dehydrogenase catalytic domain-containing protein</fullName>
    </submittedName>
</protein>
<dbReference type="SUPFAM" id="SSF50129">
    <property type="entry name" value="GroES-like"/>
    <property type="match status" value="1"/>
</dbReference>
<dbReference type="SUPFAM" id="SSF51735">
    <property type="entry name" value="NAD(P)-binding Rossmann-fold domains"/>
    <property type="match status" value="1"/>
</dbReference>
<evidence type="ECO:0000256" key="2">
    <source>
        <dbReference type="ARBA" id="ARBA00008072"/>
    </source>
</evidence>
<dbReference type="PANTHER" id="PTHR42813:SF4">
    <property type="entry name" value="NADP-DEPENDENT ISOPROPANOL DEHYDROGENASE"/>
    <property type="match status" value="1"/>
</dbReference>
<evidence type="ECO:0000313" key="7">
    <source>
        <dbReference type="EMBL" id="MCF2563603.1"/>
    </source>
</evidence>
<accession>A0ABS9CEU0</accession>
<evidence type="ECO:0000256" key="3">
    <source>
        <dbReference type="ARBA" id="ARBA00022723"/>
    </source>
</evidence>
<dbReference type="Gene3D" id="3.40.50.720">
    <property type="entry name" value="NAD(P)-binding Rossmann-like Domain"/>
    <property type="match status" value="1"/>
</dbReference>
<dbReference type="CDD" id="cd05278">
    <property type="entry name" value="FDH_like"/>
    <property type="match status" value="1"/>
</dbReference>
<dbReference type="Gene3D" id="3.90.180.10">
    <property type="entry name" value="Medium-chain alcohol dehydrogenases, catalytic domain"/>
    <property type="match status" value="1"/>
</dbReference>
<dbReference type="Proteomes" id="UP001200470">
    <property type="component" value="Unassembled WGS sequence"/>
</dbReference>
<evidence type="ECO:0000259" key="6">
    <source>
        <dbReference type="Pfam" id="PF08240"/>
    </source>
</evidence>
<dbReference type="EMBL" id="JADYTN010000010">
    <property type="protein sequence ID" value="MCF2563603.1"/>
    <property type="molecule type" value="Genomic_DNA"/>
</dbReference>
<dbReference type="Pfam" id="PF13602">
    <property type="entry name" value="ADH_zinc_N_2"/>
    <property type="match status" value="1"/>
</dbReference>
<name>A0ABS9CEU0_9BACT</name>
<comment type="caution">
    <text evidence="7">The sequence shown here is derived from an EMBL/GenBank/DDBJ whole genome shotgun (WGS) entry which is preliminary data.</text>
</comment>
<comment type="cofactor">
    <cofactor evidence="1">
        <name>Zn(2+)</name>
        <dbReference type="ChEBI" id="CHEBI:29105"/>
    </cofactor>
</comment>
<organism evidence="7 8">
    <name type="scientific">Xylanibacter brevis</name>
    <dbReference type="NCBI Taxonomy" id="83231"/>
    <lineage>
        <taxon>Bacteria</taxon>
        <taxon>Pseudomonadati</taxon>
        <taxon>Bacteroidota</taxon>
        <taxon>Bacteroidia</taxon>
        <taxon>Bacteroidales</taxon>
        <taxon>Prevotellaceae</taxon>
        <taxon>Xylanibacter</taxon>
    </lineage>
</organism>
<keyword evidence="3" id="KW-0479">Metal-binding</keyword>
<evidence type="ECO:0000256" key="1">
    <source>
        <dbReference type="ARBA" id="ARBA00001947"/>
    </source>
</evidence>
<dbReference type="RefSeq" id="WP_301637941.1">
    <property type="nucleotide sequence ID" value="NZ_JADYTN010000010.1"/>
</dbReference>